<accession>A0A9W7DIU0</accession>
<name>A0A9W7DIU0_AMBMO</name>
<dbReference type="Proteomes" id="UP001165063">
    <property type="component" value="Unassembled WGS sequence"/>
</dbReference>
<evidence type="ECO:0000259" key="1">
    <source>
        <dbReference type="PROSITE" id="PS50206"/>
    </source>
</evidence>
<comment type="caution">
    <text evidence="2">The sequence shown here is derived from an EMBL/GenBank/DDBJ whole genome shotgun (WGS) entry which is preliminary data.</text>
</comment>
<feature type="domain" description="Rhodanese" evidence="1">
    <location>
        <begin position="101"/>
        <end position="131"/>
    </location>
</feature>
<keyword evidence="3" id="KW-1185">Reference proteome</keyword>
<dbReference type="GO" id="GO:0004792">
    <property type="term" value="F:thiosulfate-cyanide sulfurtransferase activity"/>
    <property type="evidence" value="ECO:0007669"/>
    <property type="project" value="TreeGrafter"/>
</dbReference>
<dbReference type="PANTHER" id="PTHR44086:SF10">
    <property type="entry name" value="THIOSULFATE SULFURTRANSFERASE_RHODANESE-LIKE DOMAIN-CONTAINING PROTEIN 3"/>
    <property type="match status" value="1"/>
</dbReference>
<evidence type="ECO:0000313" key="3">
    <source>
        <dbReference type="Proteomes" id="UP001165063"/>
    </source>
</evidence>
<dbReference type="EMBL" id="BSXU01005366">
    <property type="protein sequence ID" value="GMG52949.1"/>
    <property type="molecule type" value="Genomic_DNA"/>
</dbReference>
<gene>
    <name evidence="2" type="ORF">Amon01_000737400</name>
</gene>
<protein>
    <submittedName>
        <fullName evidence="2">Unnamed protein product</fullName>
    </submittedName>
</protein>
<dbReference type="InterPro" id="IPR001763">
    <property type="entry name" value="Rhodanese-like_dom"/>
</dbReference>
<dbReference type="SUPFAM" id="SSF52821">
    <property type="entry name" value="Rhodanese/Cell cycle control phosphatase"/>
    <property type="match status" value="1"/>
</dbReference>
<dbReference type="GO" id="GO:0005739">
    <property type="term" value="C:mitochondrion"/>
    <property type="evidence" value="ECO:0007669"/>
    <property type="project" value="TreeGrafter"/>
</dbReference>
<proteinExistence type="predicted"/>
<reference evidence="2" key="1">
    <citation type="submission" date="2023-04" db="EMBL/GenBank/DDBJ databases">
        <title>Ambrosiozyma monospora NBRC 1965.</title>
        <authorList>
            <person name="Ichikawa N."/>
            <person name="Sato H."/>
            <person name="Tonouchi N."/>
        </authorList>
    </citation>
    <scope>NUCLEOTIDE SEQUENCE</scope>
    <source>
        <strain evidence="2">NBRC 1965</strain>
    </source>
</reference>
<dbReference type="PANTHER" id="PTHR44086">
    <property type="entry name" value="THIOSULFATE SULFURTRANSFERASE RDL2, MITOCHONDRIAL-RELATED"/>
    <property type="match status" value="1"/>
</dbReference>
<dbReference type="InterPro" id="IPR036873">
    <property type="entry name" value="Rhodanese-like_dom_sf"/>
</dbReference>
<dbReference type="Gene3D" id="3.40.250.10">
    <property type="entry name" value="Rhodanese-like domain"/>
    <property type="match status" value="1"/>
</dbReference>
<dbReference type="OrthoDB" id="566238at2759"/>
<dbReference type="Pfam" id="PF00581">
    <property type="entry name" value="Rhodanese"/>
    <property type="match status" value="1"/>
</dbReference>
<dbReference type="PROSITE" id="PS50206">
    <property type="entry name" value="RHODANESE_3"/>
    <property type="match status" value="1"/>
</dbReference>
<evidence type="ECO:0000313" key="2">
    <source>
        <dbReference type="EMBL" id="GMG52949.1"/>
    </source>
</evidence>
<dbReference type="AlphaFoldDB" id="A0A9W7DIU0"/>
<organism evidence="2 3">
    <name type="scientific">Ambrosiozyma monospora</name>
    <name type="common">Yeast</name>
    <name type="synonym">Endomycopsis monosporus</name>
    <dbReference type="NCBI Taxonomy" id="43982"/>
    <lineage>
        <taxon>Eukaryota</taxon>
        <taxon>Fungi</taxon>
        <taxon>Dikarya</taxon>
        <taxon>Ascomycota</taxon>
        <taxon>Saccharomycotina</taxon>
        <taxon>Pichiomycetes</taxon>
        <taxon>Pichiales</taxon>
        <taxon>Pichiaceae</taxon>
        <taxon>Ambrosiozyma</taxon>
    </lineage>
</organism>
<sequence length="139" mass="15305">MSTASALRRTATIMRPRVSVNLPLRSAGMLSRFMSTQSRLLRTTTISSSNRSATTLFNGRSNLPLALPLQLQSIRRYSVLEEEKPAKVVEFAEVQKLATETPKDLVIVDVREPDEFKAGHIPNAINIPVKSSPGALGWC</sequence>